<evidence type="ECO:0000256" key="2">
    <source>
        <dbReference type="ARBA" id="ARBA00023136"/>
    </source>
</evidence>
<organism evidence="5 6">
    <name type="scientific">Candidatus Gallipaludibacter merdavium</name>
    <dbReference type="NCBI Taxonomy" id="2840839"/>
    <lineage>
        <taxon>Bacteria</taxon>
        <taxon>Pseudomonadati</taxon>
        <taxon>Bacteroidota</taxon>
        <taxon>Bacteroidia</taxon>
        <taxon>Bacteroidales</taxon>
        <taxon>Candidatus Gallipaludibacter</taxon>
    </lineage>
</organism>
<dbReference type="PROSITE" id="PS51257">
    <property type="entry name" value="PROKAR_LIPOPROTEIN"/>
    <property type="match status" value="1"/>
</dbReference>
<sequence>MSKNKLYIILFACLSFVSCGEYQKLLKSSDPDLKYTKAIEYFERKDYMRAQSLLDEVAQYYKGTERSEDVLHYLAECYVGQKDYYSASEYYNAYCKNYPKGRYAENAYYMAAYCHYLNSDDARLDQTETYSAIDAFNLFLERFPESEQSGEAYRLLDELNDKLAYKEVLNARLYYNLGTYRGNNYESAIIVANNALKDYPLTKHREELSFIVLESMYKQASLSVKERQEERYREALDEYYSFINEFPNGKYRKSADRIFKETDKAIKTLKSLPVPVTLPQE</sequence>
<protein>
    <submittedName>
        <fullName evidence="5">Outer membrane protein assembly factor BamD</fullName>
    </submittedName>
</protein>
<keyword evidence="3" id="KW-0998">Cell outer membrane</keyword>
<dbReference type="Proteomes" id="UP000823641">
    <property type="component" value="Unassembled WGS sequence"/>
</dbReference>
<name>A0A9D9N5L7_9BACT</name>
<evidence type="ECO:0000259" key="4">
    <source>
        <dbReference type="Pfam" id="PF13525"/>
    </source>
</evidence>
<evidence type="ECO:0000256" key="3">
    <source>
        <dbReference type="ARBA" id="ARBA00023237"/>
    </source>
</evidence>
<evidence type="ECO:0000256" key="1">
    <source>
        <dbReference type="ARBA" id="ARBA00022729"/>
    </source>
</evidence>
<reference evidence="5" key="2">
    <citation type="journal article" date="2021" name="PeerJ">
        <title>Extensive microbial diversity within the chicken gut microbiome revealed by metagenomics and culture.</title>
        <authorList>
            <person name="Gilroy R."/>
            <person name="Ravi A."/>
            <person name="Getino M."/>
            <person name="Pursley I."/>
            <person name="Horton D.L."/>
            <person name="Alikhan N.F."/>
            <person name="Baker D."/>
            <person name="Gharbi K."/>
            <person name="Hall N."/>
            <person name="Watson M."/>
            <person name="Adriaenssens E.M."/>
            <person name="Foster-Nyarko E."/>
            <person name="Jarju S."/>
            <person name="Secka A."/>
            <person name="Antonio M."/>
            <person name="Oren A."/>
            <person name="Chaudhuri R.R."/>
            <person name="La Ragione R."/>
            <person name="Hildebrand F."/>
            <person name="Pallen M.J."/>
        </authorList>
    </citation>
    <scope>NUCLEOTIDE SEQUENCE</scope>
    <source>
        <strain evidence="5">G3-3990</strain>
    </source>
</reference>
<proteinExistence type="predicted"/>
<reference evidence="5" key="1">
    <citation type="submission" date="2020-10" db="EMBL/GenBank/DDBJ databases">
        <authorList>
            <person name="Gilroy R."/>
        </authorList>
    </citation>
    <scope>NUCLEOTIDE SEQUENCE</scope>
    <source>
        <strain evidence="5">G3-3990</strain>
    </source>
</reference>
<dbReference type="SUPFAM" id="SSF48452">
    <property type="entry name" value="TPR-like"/>
    <property type="match status" value="1"/>
</dbReference>
<keyword evidence="1" id="KW-0732">Signal</keyword>
<dbReference type="Gene3D" id="1.25.40.10">
    <property type="entry name" value="Tetratricopeptide repeat domain"/>
    <property type="match status" value="1"/>
</dbReference>
<evidence type="ECO:0000313" key="5">
    <source>
        <dbReference type="EMBL" id="MBO8461045.1"/>
    </source>
</evidence>
<dbReference type="AlphaFoldDB" id="A0A9D9N5L7"/>
<comment type="caution">
    <text evidence="5">The sequence shown here is derived from an EMBL/GenBank/DDBJ whole genome shotgun (WGS) entry which is preliminary data.</text>
</comment>
<dbReference type="InterPro" id="IPR011990">
    <property type="entry name" value="TPR-like_helical_dom_sf"/>
</dbReference>
<keyword evidence="2" id="KW-0472">Membrane</keyword>
<dbReference type="NCBIfam" id="TIGR03302">
    <property type="entry name" value="OM_YfiO"/>
    <property type="match status" value="1"/>
</dbReference>
<dbReference type="InterPro" id="IPR039565">
    <property type="entry name" value="BamD-like"/>
</dbReference>
<dbReference type="Pfam" id="PF13525">
    <property type="entry name" value="YfiO"/>
    <property type="match status" value="1"/>
</dbReference>
<dbReference type="InterPro" id="IPR017689">
    <property type="entry name" value="BamD"/>
</dbReference>
<dbReference type="EMBL" id="JADIMG010000111">
    <property type="protein sequence ID" value="MBO8461045.1"/>
    <property type="molecule type" value="Genomic_DNA"/>
</dbReference>
<feature type="domain" description="Outer membrane lipoprotein BamD-like" evidence="4">
    <location>
        <begin position="35"/>
        <end position="179"/>
    </location>
</feature>
<gene>
    <name evidence="5" type="primary">bamD</name>
    <name evidence="5" type="ORF">IAA73_12060</name>
</gene>
<evidence type="ECO:0000313" key="6">
    <source>
        <dbReference type="Proteomes" id="UP000823641"/>
    </source>
</evidence>
<accession>A0A9D9N5L7</accession>